<comment type="caution">
    <text evidence="1">The sequence shown here is derived from an EMBL/GenBank/DDBJ whole genome shotgun (WGS) entry which is preliminary data.</text>
</comment>
<proteinExistence type="predicted"/>
<accession>A0A1C7M7S5</accession>
<evidence type="ECO:0008006" key="3">
    <source>
        <dbReference type="Google" id="ProtNLM"/>
    </source>
</evidence>
<evidence type="ECO:0000313" key="1">
    <source>
        <dbReference type="EMBL" id="OBZ72627.1"/>
    </source>
</evidence>
<dbReference type="OMA" id="ERITTAC"/>
<keyword evidence="2" id="KW-1185">Reference proteome</keyword>
<dbReference type="InterPro" id="IPR029058">
    <property type="entry name" value="AB_hydrolase_fold"/>
</dbReference>
<dbReference type="STRING" id="5627.A0A1C7M7S5"/>
<evidence type="ECO:0000313" key="2">
    <source>
        <dbReference type="Proteomes" id="UP000092993"/>
    </source>
</evidence>
<name>A0A1C7M7S5_GRIFR</name>
<reference evidence="1 2" key="1">
    <citation type="submission" date="2016-03" db="EMBL/GenBank/DDBJ databases">
        <title>Whole genome sequencing of Grifola frondosa 9006-11.</title>
        <authorList>
            <person name="Min B."/>
            <person name="Park H."/>
            <person name="Kim J.-G."/>
            <person name="Cho H."/>
            <person name="Oh Y.-L."/>
            <person name="Kong W.-S."/>
            <person name="Choi I.-G."/>
        </authorList>
    </citation>
    <scope>NUCLEOTIDE SEQUENCE [LARGE SCALE GENOMIC DNA]</scope>
    <source>
        <strain evidence="1 2">9006-11</strain>
    </source>
</reference>
<dbReference type="OrthoDB" id="2152248at2759"/>
<dbReference type="AlphaFoldDB" id="A0A1C7M7S5"/>
<dbReference type="Proteomes" id="UP000092993">
    <property type="component" value="Unassembled WGS sequence"/>
</dbReference>
<dbReference type="SUPFAM" id="SSF53474">
    <property type="entry name" value="alpha/beta-Hydrolases"/>
    <property type="match status" value="1"/>
</dbReference>
<dbReference type="Gene3D" id="3.40.50.1820">
    <property type="entry name" value="alpha/beta hydrolase"/>
    <property type="match status" value="1"/>
</dbReference>
<protein>
    <recommendedName>
        <fullName evidence="3">Peptidase S9 prolyl oligopeptidase catalytic domain-containing protein</fullName>
    </recommendedName>
</protein>
<gene>
    <name evidence="1" type="ORF">A0H81_07458</name>
</gene>
<organism evidence="1 2">
    <name type="scientific">Grifola frondosa</name>
    <name type="common">Maitake</name>
    <name type="synonym">Polyporus frondosus</name>
    <dbReference type="NCBI Taxonomy" id="5627"/>
    <lineage>
        <taxon>Eukaryota</taxon>
        <taxon>Fungi</taxon>
        <taxon>Dikarya</taxon>
        <taxon>Basidiomycota</taxon>
        <taxon>Agaricomycotina</taxon>
        <taxon>Agaricomycetes</taxon>
        <taxon>Polyporales</taxon>
        <taxon>Grifolaceae</taxon>
        <taxon>Grifola</taxon>
    </lineage>
</organism>
<sequence>MLARTTSAMLGTAQDVSYLIDFLPSYLFPAEERTISQWLVVGKSLGGHSAWLTLRNGCPDYLTLISKRAKAHSLPFGPPYIPKSLADLIKQADPAAAPYTTADASNPFLGKKILVLSGKDDRIVPWSASKDFVENLNVGAHGVKKVVVHPGVGHECTDEMVQEMAAFIWNEALI</sequence>
<dbReference type="EMBL" id="LUGG01000009">
    <property type="protein sequence ID" value="OBZ72627.1"/>
    <property type="molecule type" value="Genomic_DNA"/>
</dbReference>